<accession>A0A9D4H7I5</accession>
<evidence type="ECO:0000313" key="2">
    <source>
        <dbReference type="Proteomes" id="UP000828390"/>
    </source>
</evidence>
<proteinExistence type="predicted"/>
<organism evidence="1 2">
    <name type="scientific">Dreissena polymorpha</name>
    <name type="common">Zebra mussel</name>
    <name type="synonym">Mytilus polymorpha</name>
    <dbReference type="NCBI Taxonomy" id="45954"/>
    <lineage>
        <taxon>Eukaryota</taxon>
        <taxon>Metazoa</taxon>
        <taxon>Spiralia</taxon>
        <taxon>Lophotrochozoa</taxon>
        <taxon>Mollusca</taxon>
        <taxon>Bivalvia</taxon>
        <taxon>Autobranchia</taxon>
        <taxon>Heteroconchia</taxon>
        <taxon>Euheterodonta</taxon>
        <taxon>Imparidentia</taxon>
        <taxon>Neoheterodontei</taxon>
        <taxon>Myida</taxon>
        <taxon>Dreissenoidea</taxon>
        <taxon>Dreissenidae</taxon>
        <taxon>Dreissena</taxon>
    </lineage>
</organism>
<reference evidence="1" key="1">
    <citation type="journal article" date="2019" name="bioRxiv">
        <title>The Genome of the Zebra Mussel, Dreissena polymorpha: A Resource for Invasive Species Research.</title>
        <authorList>
            <person name="McCartney M.A."/>
            <person name="Auch B."/>
            <person name="Kono T."/>
            <person name="Mallez S."/>
            <person name="Zhang Y."/>
            <person name="Obille A."/>
            <person name="Becker A."/>
            <person name="Abrahante J.E."/>
            <person name="Garbe J."/>
            <person name="Badalamenti J.P."/>
            <person name="Herman A."/>
            <person name="Mangelson H."/>
            <person name="Liachko I."/>
            <person name="Sullivan S."/>
            <person name="Sone E.D."/>
            <person name="Koren S."/>
            <person name="Silverstein K.A.T."/>
            <person name="Beckman K.B."/>
            <person name="Gohl D.M."/>
        </authorList>
    </citation>
    <scope>NUCLEOTIDE SEQUENCE</scope>
    <source>
        <strain evidence="1">Duluth1</strain>
        <tissue evidence="1">Whole animal</tissue>
    </source>
</reference>
<sequence>MDSGCCIIYLVPLKAYPGYVTVDRWAPNAQGENIVRPVRGLNPGHLAVRESALSTELTGPPHNLSPYVTKFRP</sequence>
<dbReference type="Proteomes" id="UP000828390">
    <property type="component" value="Unassembled WGS sequence"/>
</dbReference>
<reference evidence="1" key="2">
    <citation type="submission" date="2020-11" db="EMBL/GenBank/DDBJ databases">
        <authorList>
            <person name="McCartney M.A."/>
            <person name="Auch B."/>
            <person name="Kono T."/>
            <person name="Mallez S."/>
            <person name="Becker A."/>
            <person name="Gohl D.M."/>
            <person name="Silverstein K.A.T."/>
            <person name="Koren S."/>
            <person name="Bechman K.B."/>
            <person name="Herman A."/>
            <person name="Abrahante J.E."/>
            <person name="Garbe J."/>
        </authorList>
    </citation>
    <scope>NUCLEOTIDE SEQUENCE</scope>
    <source>
        <strain evidence="1">Duluth1</strain>
        <tissue evidence="1">Whole animal</tissue>
    </source>
</reference>
<keyword evidence="2" id="KW-1185">Reference proteome</keyword>
<protein>
    <submittedName>
        <fullName evidence="1">Uncharacterized protein</fullName>
    </submittedName>
</protein>
<evidence type="ECO:0000313" key="1">
    <source>
        <dbReference type="EMBL" id="KAH3829915.1"/>
    </source>
</evidence>
<dbReference type="EMBL" id="JAIWYP010000004">
    <property type="protein sequence ID" value="KAH3829915.1"/>
    <property type="molecule type" value="Genomic_DNA"/>
</dbReference>
<name>A0A9D4H7I5_DREPO</name>
<comment type="caution">
    <text evidence="1">The sequence shown here is derived from an EMBL/GenBank/DDBJ whole genome shotgun (WGS) entry which is preliminary data.</text>
</comment>
<dbReference type="AlphaFoldDB" id="A0A9D4H7I5"/>
<gene>
    <name evidence="1" type="ORF">DPMN_103146</name>
</gene>